<name>A0A1H3K600_9BACT</name>
<sequence>MEALSLEKMESLVGGSNYCDTAWILLSGGGFQGSDELYLLLASSYAANCPDHLPGSN</sequence>
<evidence type="ECO:0000313" key="2">
    <source>
        <dbReference type="Proteomes" id="UP000199663"/>
    </source>
</evidence>
<keyword evidence="2" id="KW-1185">Reference proteome</keyword>
<gene>
    <name evidence="1" type="ORF">SAMN05444412_101269</name>
</gene>
<dbReference type="EMBL" id="FNQC01000001">
    <property type="protein sequence ID" value="SDY47591.1"/>
    <property type="molecule type" value="Genomic_DNA"/>
</dbReference>
<protein>
    <submittedName>
        <fullName evidence="1">Uncharacterized protein</fullName>
    </submittedName>
</protein>
<organism evidence="1 2">
    <name type="scientific">Rhodonellum ikkaensis</name>
    <dbReference type="NCBI Taxonomy" id="336829"/>
    <lineage>
        <taxon>Bacteria</taxon>
        <taxon>Pseudomonadati</taxon>
        <taxon>Bacteroidota</taxon>
        <taxon>Cytophagia</taxon>
        <taxon>Cytophagales</taxon>
        <taxon>Cytophagaceae</taxon>
        <taxon>Rhodonellum</taxon>
    </lineage>
</organism>
<dbReference type="Proteomes" id="UP000199663">
    <property type="component" value="Unassembled WGS sequence"/>
</dbReference>
<dbReference type="RefSeq" id="WP_019596076.1">
    <property type="nucleotide sequence ID" value="NZ_FNQC01000001.1"/>
</dbReference>
<reference evidence="1 2" key="1">
    <citation type="submission" date="2016-10" db="EMBL/GenBank/DDBJ databases">
        <authorList>
            <person name="Varghese N."/>
            <person name="Submissions S."/>
        </authorList>
    </citation>
    <scope>NUCLEOTIDE SEQUENCE [LARGE SCALE GENOMIC DNA]</scope>
    <source>
        <strain evidence="1 2">DSM 17997</strain>
    </source>
</reference>
<proteinExistence type="predicted"/>
<comment type="caution">
    <text evidence="1">The sequence shown here is derived from an EMBL/GenBank/DDBJ whole genome shotgun (WGS) entry which is preliminary data.</text>
</comment>
<accession>A0A1H3K600</accession>
<evidence type="ECO:0000313" key="1">
    <source>
        <dbReference type="EMBL" id="SDY47591.1"/>
    </source>
</evidence>